<keyword evidence="12 17" id="KW-0238">DNA-binding</keyword>
<dbReference type="InterPro" id="IPR003439">
    <property type="entry name" value="ABC_transporter-like_ATP-bd"/>
</dbReference>
<dbReference type="CDD" id="cd03271">
    <property type="entry name" value="ABC_UvrA_II"/>
    <property type="match status" value="1"/>
</dbReference>
<dbReference type="PANTHER" id="PTHR43152:SF3">
    <property type="entry name" value="UVRABC SYSTEM PROTEIN A"/>
    <property type="match status" value="1"/>
</dbReference>
<dbReference type="InterPro" id="IPR027417">
    <property type="entry name" value="P-loop_NTPase"/>
</dbReference>
<evidence type="ECO:0000256" key="2">
    <source>
        <dbReference type="ARBA" id="ARBA00022490"/>
    </source>
</evidence>
<keyword evidence="8 17" id="KW-0863">Zinc-finger</keyword>
<sequence length="962" mass="105817">MTPRPAHGSTALKANDLTSIRVQGARENNLKNVDLTIPRDAMVVFTGLSGSGKSSLAFDTIFAEGQRRYVESLSSYARMFLGQVDKPDVDFIEGLSPAVSIDQKSTSKNPRSTVGTITEIYDYMRLLWARIGHPHCPECGEEITQQTPQQIVDILQEYPERTRLQILAPVVSARKGEFVDLFKDLLTQGYSRARVDGETVQLSDPPKLAKQYKHTIDVVVDRIVIKDGIHQRLTDSIETALKLADGRVLIDFVDREQDDPERTRSFSENLACPNNHPLQIDTIEPRSFSFNSPFGACSACDGIGSRLEVDTELLVPNPDLTLGEGAIAPWSQGKATTEYWLRLLAGLGEELGFDLNTPFKDLPAKTRAAILDGKDYKVEVSYRNRFGRERRYTSGFEGVKAYIKRKHEETESDFARDRYEQYMRQVACPSCGGARLNPTILGVKVGGQSIADITDLSLTDALAFVRGLQLSAREAKIGEQVLKEIDARLQFLLDVGLDYLNLSRSAGTLSGGEAQRIRLATQIGSGLVGVLYVLDEPSIGLHQRDNRRLIETLTKLRDMGNTLIVVEHDEDTMREADWIVDVGPGAGEHGGEIVHSGSFEELLKNTKSITGDYMAGRRSIEVPASRRSVDKERQLTVRGARENNLKNVTVSFPLGVFTAVTGVSGSGKSTLVNDILYTSLANKLNGAKQVPGRHKSIDGLEHLDKVIHVDQSPIGRTPRSNPATYTGVFDHIRKLFAETSEAKMRGYTPGRFSFNVKGGRCEDCSGDGTLKIEMNFLPDVYVPCETCHGKRYNRETLEVHYKGKTIADVLEMPVEEAAEFFAAFTPIARHLNTLVDVGLGYIRLGQPATTLSGGEAQRVKLATELQKRSNGRSIYVLDEPTTGLHFEDIRKLLAVLQSLVDKGNSVITIEHNLDVVKCADWIIDMGPEGGSGGGTVIAEGTPEQVAQVKGSHTGAFLAEILN</sequence>
<dbReference type="InterPro" id="IPR017871">
    <property type="entry name" value="ABC_transporter-like_CS"/>
</dbReference>
<dbReference type="GO" id="GO:0016887">
    <property type="term" value="F:ATP hydrolysis activity"/>
    <property type="evidence" value="ECO:0007669"/>
    <property type="project" value="InterPro"/>
</dbReference>
<comment type="similarity">
    <text evidence="14 17">Belongs to the ABC transporter superfamily. UvrA family.</text>
</comment>
<evidence type="ECO:0000259" key="18">
    <source>
        <dbReference type="PROSITE" id="PS50893"/>
    </source>
</evidence>
<dbReference type="GO" id="GO:0008270">
    <property type="term" value="F:zinc ion binding"/>
    <property type="evidence" value="ECO:0007669"/>
    <property type="project" value="UniProtKB-UniRule"/>
</dbReference>
<evidence type="ECO:0000256" key="15">
    <source>
        <dbReference type="ARBA" id="ARBA00039316"/>
    </source>
</evidence>
<dbReference type="InterPro" id="IPR013815">
    <property type="entry name" value="ATP_grasp_subdomain_1"/>
</dbReference>
<dbReference type="AlphaFoldDB" id="D2NSY1"/>
<dbReference type="GO" id="GO:0005737">
    <property type="term" value="C:cytoplasm"/>
    <property type="evidence" value="ECO:0007669"/>
    <property type="project" value="UniProtKB-SubCell"/>
</dbReference>
<evidence type="ECO:0000256" key="13">
    <source>
        <dbReference type="ARBA" id="ARBA00023204"/>
    </source>
</evidence>
<evidence type="ECO:0000256" key="11">
    <source>
        <dbReference type="ARBA" id="ARBA00022881"/>
    </source>
</evidence>
<evidence type="ECO:0000256" key="5">
    <source>
        <dbReference type="ARBA" id="ARBA00022741"/>
    </source>
</evidence>
<keyword evidence="6 17" id="KW-0227">DNA damage</keyword>
<dbReference type="PROSITE" id="PS00211">
    <property type="entry name" value="ABC_TRANSPORTER_1"/>
    <property type="match status" value="2"/>
</dbReference>
<keyword evidence="10 17" id="KW-0067">ATP-binding</keyword>
<evidence type="ECO:0000256" key="9">
    <source>
        <dbReference type="ARBA" id="ARBA00022833"/>
    </source>
</evidence>
<keyword evidence="11 17" id="KW-0267">Excision nuclease</keyword>
<keyword evidence="2 17" id="KW-0963">Cytoplasm</keyword>
<dbReference type="GO" id="GO:0009381">
    <property type="term" value="F:excinuclease ABC activity"/>
    <property type="evidence" value="ECO:0007669"/>
    <property type="project" value="UniProtKB-UniRule"/>
</dbReference>
<dbReference type="GO" id="GO:0003677">
    <property type="term" value="F:DNA binding"/>
    <property type="evidence" value="ECO:0007669"/>
    <property type="project" value="UniProtKB-UniRule"/>
</dbReference>
<dbReference type="NCBIfam" id="TIGR00630">
    <property type="entry name" value="uvra"/>
    <property type="match status" value="1"/>
</dbReference>
<evidence type="ECO:0000313" key="19">
    <source>
        <dbReference type="EMBL" id="BAI64757.1"/>
    </source>
</evidence>
<keyword evidence="4 17" id="KW-0677">Repeat</keyword>
<comment type="subcellular location">
    <subcellularLocation>
        <location evidence="1 17">Cytoplasm</location>
    </subcellularLocation>
</comment>
<evidence type="ECO:0000256" key="6">
    <source>
        <dbReference type="ARBA" id="ARBA00022763"/>
    </source>
</evidence>
<evidence type="ECO:0000256" key="12">
    <source>
        <dbReference type="ARBA" id="ARBA00023125"/>
    </source>
</evidence>
<keyword evidence="17" id="KW-0742">SOS response</keyword>
<keyword evidence="3 17" id="KW-0479">Metal-binding</keyword>
<keyword evidence="20" id="KW-1185">Reference proteome</keyword>
<dbReference type="Gene3D" id="1.10.8.280">
    <property type="entry name" value="ABC transporter ATPase domain-like"/>
    <property type="match status" value="1"/>
</dbReference>
<evidence type="ECO:0000256" key="16">
    <source>
        <dbReference type="ARBA" id="ARBA00042156"/>
    </source>
</evidence>
<comment type="caution">
    <text evidence="17">Lacks conserved residue(s) required for the propagation of feature annotation.</text>
</comment>
<reference evidence="19 20" key="3">
    <citation type="journal article" date="2010" name="Sequencing">
        <title>Complete Genome Sequence of Rothia mucilaginosa DY-18: A Clinical Isolate with Dense Meshwork-Like Structures from a Persistent Apical Periodontitis Lesion.</title>
        <authorList>
            <person name="Yamane K."/>
            <person name="Nambu T."/>
            <person name="Yamanaka T."/>
            <person name="Mashimo C."/>
            <person name="Sugimori C."/>
            <person name="Leung K.-P."/>
            <person name="Fukushima H."/>
        </authorList>
    </citation>
    <scope>NUCLEOTIDE SEQUENCE [LARGE SCALE GENOMIC DNA]</scope>
    <source>
        <strain evidence="19 20">DY-18</strain>
    </source>
</reference>
<dbReference type="eggNOG" id="COG0178">
    <property type="taxonomic scope" value="Bacteria"/>
</dbReference>
<keyword evidence="9 17" id="KW-0862">Zinc</keyword>
<keyword evidence="13 17" id="KW-0234">DNA repair</keyword>
<accession>D2NSY1</accession>
<keyword evidence="5 17" id="KW-0547">Nucleotide-binding</keyword>
<dbReference type="PANTHER" id="PTHR43152">
    <property type="entry name" value="UVRABC SYSTEM PROTEIN A"/>
    <property type="match status" value="1"/>
</dbReference>
<dbReference type="InterPro" id="IPR004602">
    <property type="entry name" value="UvrA"/>
</dbReference>
<evidence type="ECO:0000256" key="1">
    <source>
        <dbReference type="ARBA" id="ARBA00004496"/>
    </source>
</evidence>
<dbReference type="GO" id="GO:0005524">
    <property type="term" value="F:ATP binding"/>
    <property type="evidence" value="ECO:0007669"/>
    <property type="project" value="UniProtKB-UniRule"/>
</dbReference>
<feature type="zinc finger region" description="C4-type" evidence="17">
    <location>
        <begin position="761"/>
        <end position="787"/>
    </location>
</feature>
<feature type="binding site" evidence="17">
    <location>
        <begin position="662"/>
        <end position="669"/>
    </location>
    <ligand>
        <name>ATP</name>
        <dbReference type="ChEBI" id="CHEBI:30616"/>
    </ligand>
</feature>
<name>D2NSY1_ROTMD</name>
<evidence type="ECO:0000256" key="4">
    <source>
        <dbReference type="ARBA" id="ARBA00022737"/>
    </source>
</evidence>
<dbReference type="EMBL" id="AP011540">
    <property type="protein sequence ID" value="BAI64757.1"/>
    <property type="molecule type" value="Genomic_DNA"/>
</dbReference>
<comment type="subunit">
    <text evidence="17">Forms a heterotetramer with UvrB during the search for lesions.</text>
</comment>
<dbReference type="Pfam" id="PF17760">
    <property type="entry name" value="UvrA_inter"/>
    <property type="match status" value="1"/>
</dbReference>
<dbReference type="RefSeq" id="WP_012903432.1">
    <property type="nucleotide sequence ID" value="NC_013715.1"/>
</dbReference>
<dbReference type="Gene3D" id="1.20.1580.10">
    <property type="entry name" value="ABC transporter ATPase like domain"/>
    <property type="match status" value="2"/>
</dbReference>
<comment type="function">
    <text evidence="17">The UvrABC repair system catalyzes the recognition and processing of DNA lesions. UvrA is an ATPase and a DNA-binding protein. A damage recognition complex composed of 2 UvrA and 2 UvrB subunits scans DNA for abnormalities. When the presence of a lesion has been verified by UvrB, the UvrA molecules dissociate.</text>
</comment>
<evidence type="ECO:0000256" key="3">
    <source>
        <dbReference type="ARBA" id="ARBA00022723"/>
    </source>
</evidence>
<dbReference type="HOGENOM" id="CLU_001370_0_2_11"/>
<evidence type="ECO:0000256" key="8">
    <source>
        <dbReference type="ARBA" id="ARBA00022771"/>
    </source>
</evidence>
<proteinExistence type="inferred from homology"/>
<evidence type="ECO:0000256" key="14">
    <source>
        <dbReference type="ARBA" id="ARBA00038000"/>
    </source>
</evidence>
<evidence type="ECO:0000256" key="7">
    <source>
        <dbReference type="ARBA" id="ARBA00022769"/>
    </source>
</evidence>
<reference evidence="20" key="1">
    <citation type="submission" date="2009-07" db="EMBL/GenBank/DDBJ databases">
        <title>Complete genome sequence of Rothia mucilaginosa DJ.</title>
        <authorList>
            <person name="Yamane K."/>
            <person name="Nambu T."/>
            <person name="Mashimo C."/>
            <person name="Sugimori C."/>
            <person name="Yamanaka T."/>
            <person name="Leung K."/>
            <person name="Fukushima H."/>
        </authorList>
    </citation>
    <scope>NUCLEOTIDE SEQUENCE [LARGE SCALE GENOMIC DNA]</scope>
    <source>
        <strain evidence="20">DY-18</strain>
    </source>
</reference>
<dbReference type="FunFam" id="1.20.1580.10:FF:000002">
    <property type="entry name" value="UvrABC system protein A"/>
    <property type="match status" value="1"/>
</dbReference>
<evidence type="ECO:0000256" key="10">
    <source>
        <dbReference type="ARBA" id="ARBA00022840"/>
    </source>
</evidence>
<dbReference type="HAMAP" id="MF_00205">
    <property type="entry name" value="UvrA"/>
    <property type="match status" value="1"/>
</dbReference>
<dbReference type="STRING" id="680646.RMDY18_09250"/>
<dbReference type="PROSITE" id="PS50893">
    <property type="entry name" value="ABC_TRANSPORTER_2"/>
    <property type="match status" value="2"/>
</dbReference>
<gene>
    <name evidence="17" type="primary">uvrA</name>
    <name evidence="19" type="ordered locus">RMDY18_09250</name>
</gene>
<reference evidence="19 20" key="2">
    <citation type="journal article" date="2010" name="J Osaka Dent Univ">
        <title>Isolation and identification of Rothia mucilaginosa from persistent apical periodontitis lesions.</title>
        <authorList>
            <person name="Yamane K."/>
            <person name="Yoshida M."/>
            <person name="Fujihira T."/>
            <person name="Baba T."/>
            <person name="Tsuji N."/>
            <person name="Hayashi H."/>
            <person name="Sugimori C."/>
            <person name="Yamanaka T."/>
            <person name="Mashimo C."/>
            <person name="Nambu T."/>
            <person name="Kawai H."/>
            <person name="Fukushima H."/>
        </authorList>
    </citation>
    <scope>NUCLEOTIDE SEQUENCE [LARGE SCALE GENOMIC DNA]</scope>
    <source>
        <strain evidence="19 20">DY-18</strain>
    </source>
</reference>
<dbReference type="Pfam" id="PF17755">
    <property type="entry name" value="UvrA_DNA-bind"/>
    <property type="match status" value="1"/>
</dbReference>
<keyword evidence="7 17" id="KW-0228">DNA excision</keyword>
<protein>
    <recommendedName>
        <fullName evidence="15 17">UvrABC system protein A</fullName>
        <shortName evidence="17">UvrA protein</shortName>
    </recommendedName>
    <alternativeName>
        <fullName evidence="16 17">Excinuclease ABC subunit A</fullName>
    </alternativeName>
</protein>
<dbReference type="GO" id="GO:0009380">
    <property type="term" value="C:excinuclease repair complex"/>
    <property type="evidence" value="ECO:0007669"/>
    <property type="project" value="InterPro"/>
</dbReference>
<feature type="binding site" evidence="17">
    <location>
        <begin position="47"/>
        <end position="54"/>
    </location>
    <ligand>
        <name>ATP</name>
        <dbReference type="ChEBI" id="CHEBI:30616"/>
    </ligand>
</feature>
<dbReference type="SUPFAM" id="SSF52540">
    <property type="entry name" value="P-loop containing nucleoside triphosphate hydrolases"/>
    <property type="match status" value="2"/>
</dbReference>
<dbReference type="Gene3D" id="3.30.1490.20">
    <property type="entry name" value="ATP-grasp fold, A domain"/>
    <property type="match status" value="1"/>
</dbReference>
<organism evidence="19 20">
    <name type="scientific">Rothia mucilaginosa (strain DY-18)</name>
    <name type="common">Stomatococcus mucilaginosus</name>
    <dbReference type="NCBI Taxonomy" id="680646"/>
    <lineage>
        <taxon>Bacteria</taxon>
        <taxon>Bacillati</taxon>
        <taxon>Actinomycetota</taxon>
        <taxon>Actinomycetes</taxon>
        <taxon>Micrococcales</taxon>
        <taxon>Micrococcaceae</taxon>
        <taxon>Rothia</taxon>
    </lineage>
</organism>
<evidence type="ECO:0000313" key="20">
    <source>
        <dbReference type="Proteomes" id="UP000001883"/>
    </source>
</evidence>
<feature type="domain" description="ABC transporter" evidence="18">
    <location>
        <begin position="630"/>
        <end position="958"/>
    </location>
</feature>
<dbReference type="GO" id="GO:0006289">
    <property type="term" value="P:nucleotide-excision repair"/>
    <property type="evidence" value="ECO:0007669"/>
    <property type="project" value="UniProtKB-UniRule"/>
</dbReference>
<dbReference type="Proteomes" id="UP000001883">
    <property type="component" value="Chromosome"/>
</dbReference>
<dbReference type="Gene3D" id="3.40.50.300">
    <property type="entry name" value="P-loop containing nucleotide triphosphate hydrolases"/>
    <property type="match status" value="2"/>
</dbReference>
<evidence type="ECO:0000256" key="17">
    <source>
        <dbReference type="HAMAP-Rule" id="MF_00205"/>
    </source>
</evidence>
<dbReference type="InterPro" id="IPR041102">
    <property type="entry name" value="UvrA_inter"/>
</dbReference>
<dbReference type="GO" id="GO:0009432">
    <property type="term" value="P:SOS response"/>
    <property type="evidence" value="ECO:0007669"/>
    <property type="project" value="UniProtKB-UniRule"/>
</dbReference>
<dbReference type="NCBIfam" id="NF001503">
    <property type="entry name" value="PRK00349.1"/>
    <property type="match status" value="1"/>
</dbReference>
<dbReference type="InterPro" id="IPR041552">
    <property type="entry name" value="UvrA_DNA-bd"/>
</dbReference>
<dbReference type="KEGG" id="rmu:RMDY18_09250"/>
<feature type="domain" description="ABC transporter" evidence="18">
    <location>
        <begin position="278"/>
        <end position="615"/>
    </location>
</feature>